<dbReference type="EMBL" id="JALJOQ010000007">
    <property type="protein sequence ID" value="KAK9812396.1"/>
    <property type="molecule type" value="Genomic_DNA"/>
</dbReference>
<evidence type="ECO:0000313" key="3">
    <source>
        <dbReference type="EMBL" id="KAK9812396.1"/>
    </source>
</evidence>
<keyword evidence="4" id="KW-1185">Reference proteome</keyword>
<evidence type="ECO:0000313" key="4">
    <source>
        <dbReference type="Proteomes" id="UP001465755"/>
    </source>
</evidence>
<gene>
    <name evidence="3" type="ORF">WJX73_007517</name>
</gene>
<feature type="coiled-coil region" evidence="1">
    <location>
        <begin position="33"/>
        <end position="64"/>
    </location>
</feature>
<reference evidence="3 4" key="1">
    <citation type="journal article" date="2024" name="Nat. Commun.">
        <title>Phylogenomics reveals the evolutionary origins of lichenization in chlorophyte algae.</title>
        <authorList>
            <person name="Puginier C."/>
            <person name="Libourel C."/>
            <person name="Otte J."/>
            <person name="Skaloud P."/>
            <person name="Haon M."/>
            <person name="Grisel S."/>
            <person name="Petersen M."/>
            <person name="Berrin J.G."/>
            <person name="Delaux P.M."/>
            <person name="Dal Grande F."/>
            <person name="Keller J."/>
        </authorList>
    </citation>
    <scope>NUCLEOTIDE SEQUENCE [LARGE SCALE GENOMIC DNA]</scope>
    <source>
        <strain evidence="3 4">SAG 2036</strain>
    </source>
</reference>
<dbReference type="AlphaFoldDB" id="A0AAW1PFX6"/>
<name>A0AAW1PFX6_9CHLO</name>
<feature type="compositionally biased region" description="Basic and acidic residues" evidence="2">
    <location>
        <begin position="14"/>
        <end position="27"/>
    </location>
</feature>
<feature type="region of interest" description="Disordered" evidence="2">
    <location>
        <begin position="1"/>
        <end position="27"/>
    </location>
</feature>
<organism evidence="3 4">
    <name type="scientific">Symbiochloris irregularis</name>
    <dbReference type="NCBI Taxonomy" id="706552"/>
    <lineage>
        <taxon>Eukaryota</taxon>
        <taxon>Viridiplantae</taxon>
        <taxon>Chlorophyta</taxon>
        <taxon>core chlorophytes</taxon>
        <taxon>Trebouxiophyceae</taxon>
        <taxon>Trebouxiales</taxon>
        <taxon>Trebouxiaceae</taxon>
        <taxon>Symbiochloris</taxon>
    </lineage>
</organism>
<dbReference type="Proteomes" id="UP001465755">
    <property type="component" value="Unassembled WGS sequence"/>
</dbReference>
<sequence length="162" mass="17760">MSFFGQEGFGPPVKNEDDASRSRERALESTFDYEEYASEYDQEERELTSKLAELRQQNNLLQNMCSLVLQKSCAAHQESQALLHLLEMLNAQHSDAPGLQGLHSPGAGEPLMKLEDTPYSNADTRDLEAVAAAALATNEDHVAGAIIDLLLMGARRRSAPAT</sequence>
<keyword evidence="1" id="KW-0175">Coiled coil</keyword>
<accession>A0AAW1PFX6</accession>
<proteinExistence type="predicted"/>
<evidence type="ECO:0000256" key="1">
    <source>
        <dbReference type="SAM" id="Coils"/>
    </source>
</evidence>
<evidence type="ECO:0000256" key="2">
    <source>
        <dbReference type="SAM" id="MobiDB-lite"/>
    </source>
</evidence>
<protein>
    <submittedName>
        <fullName evidence="3">Uncharacterized protein</fullName>
    </submittedName>
</protein>
<comment type="caution">
    <text evidence="3">The sequence shown here is derived from an EMBL/GenBank/DDBJ whole genome shotgun (WGS) entry which is preliminary data.</text>
</comment>